<dbReference type="InterPro" id="IPR005135">
    <property type="entry name" value="Endo/exonuclease/phosphatase"/>
</dbReference>
<reference evidence="2" key="2">
    <citation type="submission" date="2023-06" db="EMBL/GenBank/DDBJ databases">
        <authorList>
            <person name="Ma L."/>
            <person name="Liu K.-W."/>
            <person name="Li Z."/>
            <person name="Hsiao Y.-Y."/>
            <person name="Qi Y."/>
            <person name="Fu T."/>
            <person name="Tang G."/>
            <person name="Zhang D."/>
            <person name="Sun W.-H."/>
            <person name="Liu D.-K."/>
            <person name="Li Y."/>
            <person name="Chen G.-Z."/>
            <person name="Liu X.-D."/>
            <person name="Liao X.-Y."/>
            <person name="Jiang Y.-T."/>
            <person name="Yu X."/>
            <person name="Hao Y."/>
            <person name="Huang J."/>
            <person name="Zhao X.-W."/>
            <person name="Ke S."/>
            <person name="Chen Y.-Y."/>
            <person name="Wu W.-L."/>
            <person name="Hsu J.-L."/>
            <person name="Lin Y.-F."/>
            <person name="Huang M.-D."/>
            <person name="Li C.-Y."/>
            <person name="Huang L."/>
            <person name="Wang Z.-W."/>
            <person name="Zhao X."/>
            <person name="Zhong W.-Y."/>
            <person name="Peng D.-H."/>
            <person name="Ahmad S."/>
            <person name="Lan S."/>
            <person name="Zhang J.-S."/>
            <person name="Tsai W.-C."/>
            <person name="Van De Peer Y."/>
            <person name="Liu Z.-J."/>
        </authorList>
    </citation>
    <scope>NUCLEOTIDE SEQUENCE</scope>
    <source>
        <strain evidence="2">CP</strain>
        <tissue evidence="2">Leaves</tissue>
    </source>
</reference>
<dbReference type="Gene3D" id="3.60.10.10">
    <property type="entry name" value="Endonuclease/exonuclease/phosphatase"/>
    <property type="match status" value="1"/>
</dbReference>
<proteinExistence type="predicted"/>
<feature type="domain" description="Endonuclease/exonuclease/phosphatase" evidence="1">
    <location>
        <begin position="37"/>
        <end position="165"/>
    </location>
</feature>
<organism evidence="2 3">
    <name type="scientific">Acorus calamus</name>
    <name type="common">Sweet flag</name>
    <dbReference type="NCBI Taxonomy" id="4465"/>
    <lineage>
        <taxon>Eukaryota</taxon>
        <taxon>Viridiplantae</taxon>
        <taxon>Streptophyta</taxon>
        <taxon>Embryophyta</taxon>
        <taxon>Tracheophyta</taxon>
        <taxon>Spermatophyta</taxon>
        <taxon>Magnoliopsida</taxon>
        <taxon>Liliopsida</taxon>
        <taxon>Acoraceae</taxon>
        <taxon>Acorus</taxon>
    </lineage>
</organism>
<evidence type="ECO:0000313" key="3">
    <source>
        <dbReference type="Proteomes" id="UP001180020"/>
    </source>
</evidence>
<keyword evidence="3" id="KW-1185">Reference proteome</keyword>
<comment type="caution">
    <text evidence="2">The sequence shown here is derived from an EMBL/GenBank/DDBJ whole genome shotgun (WGS) entry which is preliminary data.</text>
</comment>
<evidence type="ECO:0000259" key="1">
    <source>
        <dbReference type="Pfam" id="PF03372"/>
    </source>
</evidence>
<accession>A0AAV9EEV1</accession>
<dbReference type="GO" id="GO:0003824">
    <property type="term" value="F:catalytic activity"/>
    <property type="evidence" value="ECO:0007669"/>
    <property type="project" value="InterPro"/>
</dbReference>
<dbReference type="SUPFAM" id="SSF56219">
    <property type="entry name" value="DNase I-like"/>
    <property type="match status" value="1"/>
</dbReference>
<dbReference type="PANTHER" id="PTHR33710">
    <property type="entry name" value="BNAC02G09200D PROTEIN"/>
    <property type="match status" value="1"/>
</dbReference>
<name>A0AAV9EEV1_ACOCL</name>
<dbReference type="EMBL" id="JAUJYO010000007">
    <property type="protein sequence ID" value="KAK1312011.1"/>
    <property type="molecule type" value="Genomic_DNA"/>
</dbReference>
<evidence type="ECO:0000313" key="2">
    <source>
        <dbReference type="EMBL" id="KAK1312011.1"/>
    </source>
</evidence>
<protein>
    <recommendedName>
        <fullName evidence="1">Endonuclease/exonuclease/phosphatase domain-containing protein</fullName>
    </recommendedName>
</protein>
<dbReference type="PANTHER" id="PTHR33710:SF64">
    <property type="entry name" value="ENDONUCLEASE_EXONUCLEASE_PHOSPHATASE DOMAIN-CONTAINING PROTEIN"/>
    <property type="match status" value="1"/>
</dbReference>
<dbReference type="InterPro" id="IPR036691">
    <property type="entry name" value="Endo/exonu/phosph_ase_sf"/>
</dbReference>
<sequence>MWGEVFWTNSSQKGQSGCPVALSSFGGRKWKEVDRSVGEYSVSTLLECRQTGWKWACSSVYGPHEDASRERLWEEISNIRISWEAPWLVVGDFNVTRFPQDRNRPGPITPGMTRFSSWIEGEGLIDLSVGNQAFTWSNLREEPSLARLDRVLMDAEWEAKFPGCEVVP</sequence>
<gene>
    <name evidence="2" type="ORF">QJS10_CPA07g00723</name>
</gene>
<dbReference type="Proteomes" id="UP001180020">
    <property type="component" value="Unassembled WGS sequence"/>
</dbReference>
<reference evidence="2" key="1">
    <citation type="journal article" date="2023" name="Nat. Commun.">
        <title>Diploid and tetraploid genomes of Acorus and the evolution of monocots.</title>
        <authorList>
            <person name="Ma L."/>
            <person name="Liu K.W."/>
            <person name="Li Z."/>
            <person name="Hsiao Y.Y."/>
            <person name="Qi Y."/>
            <person name="Fu T."/>
            <person name="Tang G.D."/>
            <person name="Zhang D."/>
            <person name="Sun W.H."/>
            <person name="Liu D.K."/>
            <person name="Li Y."/>
            <person name="Chen G.Z."/>
            <person name="Liu X.D."/>
            <person name="Liao X.Y."/>
            <person name="Jiang Y.T."/>
            <person name="Yu X."/>
            <person name="Hao Y."/>
            <person name="Huang J."/>
            <person name="Zhao X.W."/>
            <person name="Ke S."/>
            <person name="Chen Y.Y."/>
            <person name="Wu W.L."/>
            <person name="Hsu J.L."/>
            <person name="Lin Y.F."/>
            <person name="Huang M.D."/>
            <person name="Li C.Y."/>
            <person name="Huang L."/>
            <person name="Wang Z.W."/>
            <person name="Zhao X."/>
            <person name="Zhong W.Y."/>
            <person name="Peng D.H."/>
            <person name="Ahmad S."/>
            <person name="Lan S."/>
            <person name="Zhang J.S."/>
            <person name="Tsai W.C."/>
            <person name="Van de Peer Y."/>
            <person name="Liu Z.J."/>
        </authorList>
    </citation>
    <scope>NUCLEOTIDE SEQUENCE</scope>
    <source>
        <strain evidence="2">CP</strain>
    </source>
</reference>
<dbReference type="Pfam" id="PF03372">
    <property type="entry name" value="Exo_endo_phos"/>
    <property type="match status" value="1"/>
</dbReference>
<dbReference type="AlphaFoldDB" id="A0AAV9EEV1"/>